<dbReference type="InterPro" id="IPR027417">
    <property type="entry name" value="P-loop_NTPase"/>
</dbReference>
<evidence type="ECO:0000256" key="2">
    <source>
        <dbReference type="ARBA" id="ARBA00022801"/>
    </source>
</evidence>
<keyword evidence="6" id="KW-1185">Reference proteome</keyword>
<dbReference type="InterPro" id="IPR006500">
    <property type="entry name" value="Helicase_put_C_phage/plasmid"/>
</dbReference>
<dbReference type="PANTHER" id="PTHR35372:SF2">
    <property type="entry name" value="SF3 HELICASE DOMAIN-CONTAINING PROTEIN"/>
    <property type="match status" value="1"/>
</dbReference>
<name>A0ABT7S1E9_9LACO</name>
<dbReference type="InterPro" id="IPR051620">
    <property type="entry name" value="ORF904-like_C"/>
</dbReference>
<reference evidence="5 6" key="1">
    <citation type="submission" date="2023-06" db="EMBL/GenBank/DDBJ databases">
        <title>Draft Genome Sequences of lactic acid bacteria strains isolated from fermented milk products.</title>
        <authorList>
            <person name="Elcheninov A.G."/>
            <person name="Klyukina A."/>
            <person name="Zayulina K.S."/>
            <person name="Gavirova L.A."/>
            <person name="Shcherbakova P.A."/>
            <person name="Shestakov A.I."/>
            <person name="Kublanov I.V."/>
            <person name="Kochetkova T.V."/>
        </authorList>
    </citation>
    <scope>NUCLEOTIDE SEQUENCE [LARGE SCALE GENOMIC DNA]</scope>
    <source>
        <strain evidence="5 6">TOM.81</strain>
    </source>
</reference>
<feature type="domain" description="SF3 helicase" evidence="4">
    <location>
        <begin position="501"/>
        <end position="663"/>
    </location>
</feature>
<keyword evidence="1" id="KW-0547">Nucleotide-binding</keyword>
<organism evidence="5 6">
    <name type="scientific">Leuconostoc falkenbergense</name>
    <dbReference type="NCBI Taxonomy" id="2766470"/>
    <lineage>
        <taxon>Bacteria</taxon>
        <taxon>Bacillati</taxon>
        <taxon>Bacillota</taxon>
        <taxon>Bacilli</taxon>
        <taxon>Lactobacillales</taxon>
        <taxon>Lactobacillaceae</taxon>
        <taxon>Leuconostoc</taxon>
    </lineage>
</organism>
<evidence type="ECO:0000256" key="1">
    <source>
        <dbReference type="ARBA" id="ARBA00022741"/>
    </source>
</evidence>
<dbReference type="NCBIfam" id="TIGR01613">
    <property type="entry name" value="primase_Cterm"/>
    <property type="match status" value="1"/>
</dbReference>
<dbReference type="Gene3D" id="3.40.50.300">
    <property type="entry name" value="P-loop containing nucleotide triphosphate hydrolases"/>
    <property type="match status" value="1"/>
</dbReference>
<dbReference type="InterPro" id="IPR014818">
    <property type="entry name" value="Phage/plasmid_primase_P4_C"/>
</dbReference>
<sequence>MSYTDIPQELRDLRQWGLYHRIWQPSKNKYTKVPVDPYSGGAGKSNDSSTWSDFATASNAMEHFANADGLAFYFANGYFGIDIDHIKSDVDAFIEGDREDNIVNEFVISTQSYTEKSMSGEGIHIIAKGNLPEGQRRHNNFEMYDNGRFFALTGDTITKSESIMKVPDEVIGRLHRKYFMKASKINADLGVVDNTVTERIDTPTLLETMYASSAGVRIKHLIDGGWENDYASQSEADLALANYLSFWTGRDFAQMDEIFRDSVLFRDKYEEKRGQTTYGIALLTKAISEQTDVYHGKNLKPLIDLDDLPAFLTGNAEVVAEKDDSPKQKFFSYDDTGLAERFKYYYGDNFLYDTIARKSMYYDGQVWQEDNYRLLEKTMNKTVDRIKEEPEFTIAPENMGDSNKTPDELKAAFKKKSRSHSAKENAIKELRNLITVTTDDFDKELSVLNTPSGVLELTSGAVKESTNEDRFTKITNAEYNDKKAPERWLAFLEQTFKGNEELIEFTQRALGYAATGTMDEEVMFILHGNGKNGKSVFMNTIDYVLGDYSINVDPETVFASRSRNSGGPSGDIARMKGARLMVLSEPEEGKPLAEGLVKKITSKDTITARKLHSNEIEFRPTGTIFMMTNHKPIINGTDDGIWRRLIFIPFRNQVKAENMDKKLEDKLRTEADAILAWIQEGTMKWQRDGLNPPPVVLNETNEYRDEMDDVQAFIEEYFDYSKDDRTEFKEIATRFDTWKRLHGVDMTNKKLGRELGTKFEKKRSHGKVYYYGISLKMEELAHGVKLDDLGY</sequence>
<dbReference type="InterPro" id="IPR014015">
    <property type="entry name" value="Helicase_SF3_DNA-vir"/>
</dbReference>
<gene>
    <name evidence="5" type="ORF">QUE93_07260</name>
</gene>
<dbReference type="EMBL" id="JAUCAQ010000014">
    <property type="protein sequence ID" value="MDM7646812.1"/>
    <property type="molecule type" value="Genomic_DNA"/>
</dbReference>
<evidence type="ECO:0000259" key="4">
    <source>
        <dbReference type="PROSITE" id="PS51206"/>
    </source>
</evidence>
<accession>A0ABT7S1E9</accession>
<keyword evidence="3" id="KW-0067">ATP-binding</keyword>
<dbReference type="InterPro" id="IPR045455">
    <property type="entry name" value="NrS-1_pol-like_helicase"/>
</dbReference>
<dbReference type="InterPro" id="IPR054468">
    <property type="entry name" value="NrSPol-like_HBD"/>
</dbReference>
<evidence type="ECO:0000313" key="6">
    <source>
        <dbReference type="Proteomes" id="UP001242903"/>
    </source>
</evidence>
<dbReference type="Pfam" id="PF08706">
    <property type="entry name" value="D5_N"/>
    <property type="match status" value="1"/>
</dbReference>
<keyword evidence="2" id="KW-0378">Hydrolase</keyword>
<proteinExistence type="predicted"/>
<dbReference type="Proteomes" id="UP001242903">
    <property type="component" value="Unassembled WGS sequence"/>
</dbReference>
<dbReference type="PROSITE" id="PS51206">
    <property type="entry name" value="SF3_HELICASE_1"/>
    <property type="match status" value="1"/>
</dbReference>
<dbReference type="SMART" id="SM00885">
    <property type="entry name" value="D5_N"/>
    <property type="match status" value="1"/>
</dbReference>
<dbReference type="PANTHER" id="PTHR35372">
    <property type="entry name" value="ATP BINDING PROTEIN-RELATED"/>
    <property type="match status" value="1"/>
</dbReference>
<dbReference type="Pfam" id="PF19263">
    <property type="entry name" value="DUF5906"/>
    <property type="match status" value="1"/>
</dbReference>
<dbReference type="RefSeq" id="WP_289456658.1">
    <property type="nucleotide sequence ID" value="NZ_JAUCAQ010000014.1"/>
</dbReference>
<protein>
    <submittedName>
        <fullName evidence="5">Phage/plasmid primase, P4 family</fullName>
    </submittedName>
</protein>
<evidence type="ECO:0000313" key="5">
    <source>
        <dbReference type="EMBL" id="MDM7646812.1"/>
    </source>
</evidence>
<evidence type="ECO:0000256" key="3">
    <source>
        <dbReference type="ARBA" id="ARBA00022840"/>
    </source>
</evidence>
<dbReference type="Pfam" id="PF22763">
    <property type="entry name" value="NrS1-1_pol-like_HBD"/>
    <property type="match status" value="1"/>
</dbReference>
<comment type="caution">
    <text evidence="5">The sequence shown here is derived from an EMBL/GenBank/DDBJ whole genome shotgun (WGS) entry which is preliminary data.</text>
</comment>